<evidence type="ECO:0000256" key="1">
    <source>
        <dbReference type="SAM" id="MobiDB-lite"/>
    </source>
</evidence>
<evidence type="ECO:0008006" key="4">
    <source>
        <dbReference type="Google" id="ProtNLM"/>
    </source>
</evidence>
<evidence type="ECO:0000313" key="2">
    <source>
        <dbReference type="EMBL" id="GHH74562.1"/>
    </source>
</evidence>
<gene>
    <name evidence="2" type="ORF">GCM10018793_16080</name>
</gene>
<dbReference type="Proteomes" id="UP000603708">
    <property type="component" value="Unassembled WGS sequence"/>
</dbReference>
<feature type="compositionally biased region" description="Pro residues" evidence="1">
    <location>
        <begin position="58"/>
        <end position="69"/>
    </location>
</feature>
<dbReference type="RefSeq" id="WP_308439148.1">
    <property type="nucleotide sequence ID" value="NZ_BNCD01000003.1"/>
</dbReference>
<feature type="region of interest" description="Disordered" evidence="1">
    <location>
        <begin position="53"/>
        <end position="80"/>
    </location>
</feature>
<protein>
    <recommendedName>
        <fullName evidence="4">DNA-directed RNA polymerase specialized sigma24 family protein</fullName>
    </recommendedName>
</protein>
<dbReference type="AlphaFoldDB" id="A0A919KVZ0"/>
<proteinExistence type="predicted"/>
<evidence type="ECO:0000313" key="3">
    <source>
        <dbReference type="Proteomes" id="UP000603708"/>
    </source>
</evidence>
<organism evidence="2 3">
    <name type="scientific">Streptomyces sulfonofaciens</name>
    <dbReference type="NCBI Taxonomy" id="68272"/>
    <lineage>
        <taxon>Bacteria</taxon>
        <taxon>Bacillati</taxon>
        <taxon>Actinomycetota</taxon>
        <taxon>Actinomycetes</taxon>
        <taxon>Kitasatosporales</taxon>
        <taxon>Streptomycetaceae</taxon>
        <taxon>Streptomyces</taxon>
    </lineage>
</organism>
<keyword evidence="3" id="KW-1185">Reference proteome</keyword>
<reference evidence="2" key="1">
    <citation type="journal article" date="2014" name="Int. J. Syst. Evol. Microbiol.">
        <title>Complete genome sequence of Corynebacterium casei LMG S-19264T (=DSM 44701T), isolated from a smear-ripened cheese.</title>
        <authorList>
            <consortium name="US DOE Joint Genome Institute (JGI-PGF)"/>
            <person name="Walter F."/>
            <person name="Albersmeier A."/>
            <person name="Kalinowski J."/>
            <person name="Ruckert C."/>
        </authorList>
    </citation>
    <scope>NUCLEOTIDE SEQUENCE</scope>
    <source>
        <strain evidence="2">JCM 5069</strain>
    </source>
</reference>
<name>A0A919KVZ0_9ACTN</name>
<reference evidence="2" key="2">
    <citation type="submission" date="2020-09" db="EMBL/GenBank/DDBJ databases">
        <authorList>
            <person name="Sun Q."/>
            <person name="Ohkuma M."/>
        </authorList>
    </citation>
    <scope>NUCLEOTIDE SEQUENCE</scope>
    <source>
        <strain evidence="2">JCM 5069</strain>
    </source>
</reference>
<sequence length="650" mass="66629">MHPPDAAPRPDAEQADHALMEHYPRLARLAYLLLPPALGDVRRTRAAHALVQQALPRTPAPDDLPPLPAQRPAAGQEVCGPAAGQEPCGGAADHAGYAGVRLRLVRAALRTGPGRGFAPRPAWVPLLPLLWGLRLAPRRGEGAELALDERLSRAPAAARAVCVLRALERLTEQEAGAVLAAAGVGDPQGALAAAAELPGPDEPAAALLRSPAFDPCTLRARPTDLPRRRQHLKAVLVATAAALVCCALLGPPGRGPGPDGAAAPPYAANPAARAALDPALLTRAAPGAWRASLRTDYSAWPARGALTGDRRLLRRALAVWARPGPRVRVSATPGTPAGAPPGPAQLLYAGVVNASRVVLLHDGLRIARYAEPAGGGDGAVLELARVDGARGAEAAALVVDRVDGNVRYLTAPWVRGAAVRDLLRPALEAAALRRSGDGVTEPVPGPDGSVACRSWGALQVRTAGATRLLADLGELAPAHLTAGRPGAPHEATGPAALADWAHAGCSLSALRARGVRSVNSWRYAGQPLPEAAGTAAWLCTRAETWRGAGSRVQARFWAPGRAAGTPVAQAQDSPACGAARPRLLAGVLWRSPSGGWYVLAAGSRELASVTASGPVRGSGSGPLLALPAARGARPELRGRLADGTPVAPLG</sequence>
<accession>A0A919KVZ0</accession>
<comment type="caution">
    <text evidence="2">The sequence shown here is derived from an EMBL/GenBank/DDBJ whole genome shotgun (WGS) entry which is preliminary data.</text>
</comment>
<dbReference type="EMBL" id="BNCD01000003">
    <property type="protein sequence ID" value="GHH74562.1"/>
    <property type="molecule type" value="Genomic_DNA"/>
</dbReference>